<name>A0ACC0DKN9_9PEZI</name>
<dbReference type="Proteomes" id="UP001497680">
    <property type="component" value="Unassembled WGS sequence"/>
</dbReference>
<gene>
    <name evidence="1" type="ORF">F4821DRAFT_276883</name>
</gene>
<accession>A0ACC0DKN9</accession>
<reference evidence="1 2" key="1">
    <citation type="journal article" date="2022" name="New Phytol.">
        <title>Ecological generalism drives hyperdiversity of secondary metabolite gene clusters in xylarialean endophytes.</title>
        <authorList>
            <person name="Franco M.E.E."/>
            <person name="Wisecaver J.H."/>
            <person name="Arnold A.E."/>
            <person name="Ju Y.M."/>
            <person name="Slot J.C."/>
            <person name="Ahrendt S."/>
            <person name="Moore L.P."/>
            <person name="Eastman K.E."/>
            <person name="Scott K."/>
            <person name="Konkel Z."/>
            <person name="Mondo S.J."/>
            <person name="Kuo A."/>
            <person name="Hayes R.D."/>
            <person name="Haridas S."/>
            <person name="Andreopoulos B."/>
            <person name="Riley R."/>
            <person name="LaButti K."/>
            <person name="Pangilinan J."/>
            <person name="Lipzen A."/>
            <person name="Amirebrahimi M."/>
            <person name="Yan J."/>
            <person name="Adam C."/>
            <person name="Keymanesh K."/>
            <person name="Ng V."/>
            <person name="Louie K."/>
            <person name="Northen T."/>
            <person name="Drula E."/>
            <person name="Henrissat B."/>
            <person name="Hsieh H.M."/>
            <person name="Youens-Clark K."/>
            <person name="Lutzoni F."/>
            <person name="Miadlikowska J."/>
            <person name="Eastwood D.C."/>
            <person name="Hamelin R.C."/>
            <person name="Grigoriev I.V."/>
            <person name="U'Ren J.M."/>
        </authorList>
    </citation>
    <scope>NUCLEOTIDE SEQUENCE [LARGE SCALE GENOMIC DNA]</scope>
    <source>
        <strain evidence="1 2">ER1909</strain>
    </source>
</reference>
<comment type="caution">
    <text evidence="1">The sequence shown here is derived from an EMBL/GenBank/DDBJ whole genome shotgun (WGS) entry which is preliminary data.</text>
</comment>
<organism evidence="1 2">
    <name type="scientific">Hypoxylon rubiginosum</name>
    <dbReference type="NCBI Taxonomy" id="110542"/>
    <lineage>
        <taxon>Eukaryota</taxon>
        <taxon>Fungi</taxon>
        <taxon>Dikarya</taxon>
        <taxon>Ascomycota</taxon>
        <taxon>Pezizomycotina</taxon>
        <taxon>Sordariomycetes</taxon>
        <taxon>Xylariomycetidae</taxon>
        <taxon>Xylariales</taxon>
        <taxon>Hypoxylaceae</taxon>
        <taxon>Hypoxylon</taxon>
    </lineage>
</organism>
<evidence type="ECO:0000313" key="2">
    <source>
        <dbReference type="Proteomes" id="UP001497680"/>
    </source>
</evidence>
<sequence length="1262" mass="146398">MPLPKWLRKRSTATEEENYEKSGLFKLHSPQADFDVDIVAVHGLSGDWKQTWTDDKAQKLWLRDFLPIQYSNIRVWSFGYDASVLGKTANDIDTVATTLVDTLNGERVSARRKPIIFVAHSLGGIIVKRAVTLANERSDHWGDIVDSTIGTMFFGVPHRGADAAYWANLATRVISIASLGLRGNRNFVEALKRNSREFSSISTAFIQPASKMKIIRSFYETVKIGNDVVVDRDSASLYLPNELAVALEGTDHRNMCKFEWYECQKYKQVKLALSQMIPSAMNTNSDLDRRIRDLVQRTQSDLQTIPSETDAQDFRWMINMPHTHAWETFEGYKPLYVEYAAPLSWQTSLSHAFCEHLQSEDTGVIWGLAPCDDAQELQSEAWKTQLPRRLLAQVLYGYHWRALPIQKVFALLNEAEGSNAEGSRTRVGTSWQDIFFSEKPSWEQQWMILFCALTCIDRNTFLIFVGFNDKLYEALGEGLKFLHPEYYGNGLSRINEHEEMKVCLESLYFEPLHGRRDGVREEAKNTTQWIRRHRIYHDWRERSSSLLWVHGKAGSGKSTLAASLQRSLYKDAHNIVVADFFYNISGKPVQNGHLWMLRSILYQILEKKQALYRFYKPFFRKAMANSHEPWKYDLLEETLLRLQDATSDGDHLNFLFIIDGLDESEDGEDPGTSREHFAHLLSKLCESKAGNIFQIIVLSRPEPSIRLILNPAYSIDMKEENYHDIERIVRYGISIIDKRLHSGPNGPLMIYNSASTNVEDVPDITKLNFIKDYLLEHADGVILWVVLVLREMESIANDGADSIWQLKMELDKFPIDLARTYEGMLERLKARKPWNLQKSTYVFSWLFFGEYTITLCEMREVLAMFGWCDYSDDTRRNFLDEHSILQQEDPWNPTWKQLSYLCGGFIEIIPQGRCALETLQGNGALDSDDSVQLIHRTAKEFLLNRSESEFSGLNGAHGADPIITACVDYMELLFTVDHSRPMESWNDLFLYLQKRPLLRYILRELPAKLAVHPNNKNPTAIRSYKKIIEYIVEAWRIRLYPAIWFFERWEHRVLNDRVEHRFDLIVDRLFNELLSSIGLGRTGKTEILRSFSVTLESLGYFGFNDISYLRELRETTLRAETEDTRVRSDYVSKYDMHEGVRCAIESGNYEAIKIFEAAGQYRNNLPHWWDDSIESEHPKIVRAWIGDGEDTRRLFRGLHDAVFRQNEEVVKALLTFKNMERFWEEREYIEDLARSLDETETGNETTIKSILQEYLALMDRSK</sequence>
<proteinExistence type="predicted"/>
<protein>
    <submittedName>
        <fullName evidence="1">Uncharacterized protein</fullName>
    </submittedName>
</protein>
<keyword evidence="2" id="KW-1185">Reference proteome</keyword>
<dbReference type="EMBL" id="MU394281">
    <property type="protein sequence ID" value="KAI6093390.1"/>
    <property type="molecule type" value="Genomic_DNA"/>
</dbReference>
<evidence type="ECO:0000313" key="1">
    <source>
        <dbReference type="EMBL" id="KAI6093390.1"/>
    </source>
</evidence>